<feature type="region of interest" description="Disordered" evidence="2">
    <location>
        <begin position="1"/>
        <end position="71"/>
    </location>
</feature>
<accession>A0A9W9RJT2</accession>
<dbReference type="InterPro" id="IPR051061">
    <property type="entry name" value="Zinc_finger_trans_reg"/>
</dbReference>
<evidence type="ECO:0000313" key="5">
    <source>
        <dbReference type="EMBL" id="KAJ5361426.1"/>
    </source>
</evidence>
<dbReference type="Proteomes" id="UP001147695">
    <property type="component" value="Unassembled WGS sequence"/>
</dbReference>
<dbReference type="GO" id="GO:0008270">
    <property type="term" value="F:zinc ion binding"/>
    <property type="evidence" value="ECO:0007669"/>
    <property type="project" value="UniProtKB-KW"/>
</dbReference>
<keyword evidence="1" id="KW-0863">Zinc-finger</keyword>
<dbReference type="Proteomes" id="UP001148299">
    <property type="component" value="Unassembled WGS sequence"/>
</dbReference>
<gene>
    <name evidence="4" type="ORF">N7452_000444</name>
    <name evidence="5" type="ORF">N7541_002270</name>
</gene>
<evidence type="ECO:0000256" key="2">
    <source>
        <dbReference type="SAM" id="MobiDB-lite"/>
    </source>
</evidence>
<comment type="caution">
    <text evidence="5">The sequence shown here is derived from an EMBL/GenBank/DDBJ whole genome shotgun (WGS) entry which is preliminary data.</text>
</comment>
<dbReference type="OrthoDB" id="5305647at2759"/>
<evidence type="ECO:0000313" key="6">
    <source>
        <dbReference type="Proteomes" id="UP001148299"/>
    </source>
</evidence>
<dbReference type="PANTHER" id="PTHR46179:SF24">
    <property type="entry name" value="C2H2-TYPE DOMAIN-CONTAINING PROTEIN"/>
    <property type="match status" value="1"/>
</dbReference>
<dbReference type="PANTHER" id="PTHR46179">
    <property type="entry name" value="ZINC FINGER PROTEIN"/>
    <property type="match status" value="1"/>
</dbReference>
<keyword evidence="1" id="KW-0862">Zinc</keyword>
<dbReference type="InterPro" id="IPR059095">
    <property type="entry name" value="Znf_C2H2_17_2nd"/>
</dbReference>
<feature type="region of interest" description="Disordered" evidence="2">
    <location>
        <begin position="192"/>
        <end position="227"/>
    </location>
</feature>
<evidence type="ECO:0000259" key="3">
    <source>
        <dbReference type="PROSITE" id="PS50157"/>
    </source>
</evidence>
<feature type="domain" description="C2H2-type" evidence="3">
    <location>
        <begin position="144"/>
        <end position="175"/>
    </location>
</feature>
<keyword evidence="1" id="KW-0479">Metal-binding</keyword>
<organism evidence="5 6">
    <name type="scientific">Penicillium brevicompactum</name>
    <dbReference type="NCBI Taxonomy" id="5074"/>
    <lineage>
        <taxon>Eukaryota</taxon>
        <taxon>Fungi</taxon>
        <taxon>Dikarya</taxon>
        <taxon>Ascomycota</taxon>
        <taxon>Pezizomycotina</taxon>
        <taxon>Eurotiomycetes</taxon>
        <taxon>Eurotiomycetidae</taxon>
        <taxon>Eurotiales</taxon>
        <taxon>Aspergillaceae</taxon>
        <taxon>Penicillium</taxon>
    </lineage>
</organism>
<feature type="region of interest" description="Disordered" evidence="2">
    <location>
        <begin position="255"/>
        <end position="285"/>
    </location>
</feature>
<dbReference type="SMART" id="SM00355">
    <property type="entry name" value="ZnF_C2H2"/>
    <property type="match status" value="3"/>
</dbReference>
<evidence type="ECO:0000256" key="1">
    <source>
        <dbReference type="PROSITE-ProRule" id="PRU00042"/>
    </source>
</evidence>
<reference evidence="5" key="2">
    <citation type="journal article" date="2023" name="IMA Fungus">
        <title>Comparative genomic study of the Penicillium genus elucidates a diverse pangenome and 15 lateral gene transfer events.</title>
        <authorList>
            <person name="Petersen C."/>
            <person name="Sorensen T."/>
            <person name="Nielsen M.R."/>
            <person name="Sondergaard T.E."/>
            <person name="Sorensen J.L."/>
            <person name="Fitzpatrick D.A."/>
            <person name="Frisvad J.C."/>
            <person name="Nielsen K.L."/>
        </authorList>
    </citation>
    <scope>NUCLEOTIDE SEQUENCE</scope>
    <source>
        <strain evidence="4">IBT 35673</strain>
        <strain evidence="5">IBT 35675</strain>
    </source>
</reference>
<name>A0A9W9RJT2_PENBR</name>
<dbReference type="PROSITE" id="PS50157">
    <property type="entry name" value="ZINC_FINGER_C2H2_2"/>
    <property type="match status" value="1"/>
</dbReference>
<sequence>MGDGSDYPSPRSEGPNGALAASILASTAESSPPIPRMNEPQPMNAYTIEGARPRLSVRRARDPPKNSEGQIFCDHPECQSAPPTFRRPCEWNKHMDKHDRPYKCYEPNCDKIQGFTYSGGLLRHQREVHKKNTDTKKALMCPYTDCNRSTGNGFTRQENLREHLRRRHMHNDDNSSALVADLPAGWDRPDLEGVDGVRAPSLPATGMKRRHSPNGDLPETDENGTELHHEVKRLRREVQEKDRRLEELERIVAGLQQAMPHQSPLEPDLQELSQPAPQPAAATSV</sequence>
<evidence type="ECO:0000313" key="4">
    <source>
        <dbReference type="EMBL" id="KAJ5351470.1"/>
    </source>
</evidence>
<dbReference type="GO" id="GO:0005634">
    <property type="term" value="C:nucleus"/>
    <property type="evidence" value="ECO:0007669"/>
    <property type="project" value="TreeGrafter"/>
</dbReference>
<dbReference type="Pfam" id="PF26176">
    <property type="entry name" value="zf_C2H2_17_2"/>
    <property type="match status" value="1"/>
</dbReference>
<dbReference type="Gene3D" id="3.30.160.60">
    <property type="entry name" value="Classic Zinc Finger"/>
    <property type="match status" value="2"/>
</dbReference>
<dbReference type="EMBL" id="JAPZBQ010000001">
    <property type="protein sequence ID" value="KAJ5351470.1"/>
    <property type="molecule type" value="Genomic_DNA"/>
</dbReference>
<reference evidence="5" key="1">
    <citation type="submission" date="2022-12" db="EMBL/GenBank/DDBJ databases">
        <authorList>
            <person name="Petersen C."/>
        </authorList>
    </citation>
    <scope>NUCLEOTIDE SEQUENCE</scope>
    <source>
        <strain evidence="4">IBT 35673</strain>
        <strain evidence="5">IBT 35675</strain>
    </source>
</reference>
<dbReference type="Pfam" id="PF26177">
    <property type="entry name" value="zf_C2H2_17_1st"/>
    <property type="match status" value="1"/>
</dbReference>
<protein>
    <recommendedName>
        <fullName evidence="3">C2H2-type domain-containing protein</fullName>
    </recommendedName>
</protein>
<keyword evidence="6" id="KW-1185">Reference proteome</keyword>
<dbReference type="GO" id="GO:0006357">
    <property type="term" value="P:regulation of transcription by RNA polymerase II"/>
    <property type="evidence" value="ECO:0007669"/>
    <property type="project" value="TreeGrafter"/>
</dbReference>
<dbReference type="InterPro" id="IPR059009">
    <property type="entry name" value="Znf_C2H2_17_1st"/>
</dbReference>
<proteinExistence type="predicted"/>
<dbReference type="EMBL" id="JAPZBR010000002">
    <property type="protein sequence ID" value="KAJ5361426.1"/>
    <property type="molecule type" value="Genomic_DNA"/>
</dbReference>
<dbReference type="InterPro" id="IPR013087">
    <property type="entry name" value="Znf_C2H2_type"/>
</dbReference>
<dbReference type="AlphaFoldDB" id="A0A9W9RJT2"/>